<accession>A0AAV0CYN1</accession>
<name>A0AAV0CYN1_9ASTE</name>
<gene>
    <name evidence="3" type="ORF">CEPIT_LOCUS10626</name>
</gene>
<dbReference type="Proteomes" id="UP001152523">
    <property type="component" value="Unassembled WGS sequence"/>
</dbReference>
<comment type="similarity">
    <text evidence="1">Belongs to the LOB domain-containing protein family.</text>
</comment>
<sequence length="278" mass="31504">MPGGSSSSSSSSSACAACKYQRRKCAPDCLLAPYFPANQPRTFQNAHRLFGISNMTKLLKQLEDDEDLKADAMKSIIFEADMRDRFPVYGCVEYIYYLDQQIKQAADELQCVYAQLAFYREQSLLGPVDSENENQHQLQYTADSLHHYYGIVNNNSADVSSHHPMKVNMFGDIDEEEDLGEGGDQDQSSESVGKPNFFSLQQCYNRNDNRISISPFPDEADLHHFNSTEAIIDDRQSYIETKDTRNMSSSESSLFIKGDEKLCKNELRYAASYFSLTS</sequence>
<dbReference type="Pfam" id="PF03195">
    <property type="entry name" value="LOB"/>
    <property type="match status" value="1"/>
</dbReference>
<keyword evidence="4" id="KW-1185">Reference proteome</keyword>
<dbReference type="InterPro" id="IPR004883">
    <property type="entry name" value="LOB"/>
</dbReference>
<dbReference type="AlphaFoldDB" id="A0AAV0CYN1"/>
<dbReference type="PROSITE" id="PS50891">
    <property type="entry name" value="LOB"/>
    <property type="match status" value="1"/>
</dbReference>
<comment type="caution">
    <text evidence="3">The sequence shown here is derived from an EMBL/GenBank/DDBJ whole genome shotgun (WGS) entry which is preliminary data.</text>
</comment>
<reference evidence="3" key="1">
    <citation type="submission" date="2022-07" db="EMBL/GenBank/DDBJ databases">
        <authorList>
            <person name="Macas J."/>
            <person name="Novak P."/>
            <person name="Neumann P."/>
        </authorList>
    </citation>
    <scope>NUCLEOTIDE SEQUENCE</scope>
</reference>
<organism evidence="3 4">
    <name type="scientific">Cuscuta epithymum</name>
    <dbReference type="NCBI Taxonomy" id="186058"/>
    <lineage>
        <taxon>Eukaryota</taxon>
        <taxon>Viridiplantae</taxon>
        <taxon>Streptophyta</taxon>
        <taxon>Embryophyta</taxon>
        <taxon>Tracheophyta</taxon>
        <taxon>Spermatophyta</taxon>
        <taxon>Magnoliopsida</taxon>
        <taxon>eudicotyledons</taxon>
        <taxon>Gunneridae</taxon>
        <taxon>Pentapetalae</taxon>
        <taxon>asterids</taxon>
        <taxon>lamiids</taxon>
        <taxon>Solanales</taxon>
        <taxon>Convolvulaceae</taxon>
        <taxon>Cuscuteae</taxon>
        <taxon>Cuscuta</taxon>
        <taxon>Cuscuta subgen. Cuscuta</taxon>
    </lineage>
</organism>
<dbReference type="PANTHER" id="PTHR31301:SF21">
    <property type="entry name" value="LOB DOMAIN-CONTAINING PROTEIN 27-RELATED"/>
    <property type="match status" value="1"/>
</dbReference>
<evidence type="ECO:0000259" key="2">
    <source>
        <dbReference type="PROSITE" id="PS50891"/>
    </source>
</evidence>
<feature type="domain" description="LOB" evidence="2">
    <location>
        <begin position="13"/>
        <end position="116"/>
    </location>
</feature>
<dbReference type="EMBL" id="CAMAPF010000060">
    <property type="protein sequence ID" value="CAH9088863.1"/>
    <property type="molecule type" value="Genomic_DNA"/>
</dbReference>
<proteinExistence type="inferred from homology"/>
<dbReference type="PANTHER" id="PTHR31301">
    <property type="entry name" value="LOB DOMAIN-CONTAINING PROTEIN 4-RELATED"/>
    <property type="match status" value="1"/>
</dbReference>
<evidence type="ECO:0000313" key="3">
    <source>
        <dbReference type="EMBL" id="CAH9088863.1"/>
    </source>
</evidence>
<evidence type="ECO:0000256" key="1">
    <source>
        <dbReference type="ARBA" id="ARBA00005474"/>
    </source>
</evidence>
<evidence type="ECO:0000313" key="4">
    <source>
        <dbReference type="Proteomes" id="UP001152523"/>
    </source>
</evidence>
<protein>
    <recommendedName>
        <fullName evidence="2">LOB domain-containing protein</fullName>
    </recommendedName>
</protein>